<dbReference type="Proteomes" id="UP000075880">
    <property type="component" value="Unassembled WGS sequence"/>
</dbReference>
<sequence>MPAAAIAVATGAVLIVLSVSPMGILFAAPVIVPIVATTTTSSSSLATTTIRTHAIPVAIAVPLAIAVLHHRGTAAAVDSFRAIPFTIAIRSVHVPIVTGRGPLVAPRTTIVPFFAAEKRDKRRIKLTKSISTNARLVGQRTSFCTSAASLAARANATSSCGTFSSSPPRRTTSRVSASVRGGTFWTSASCRLLPSPTMRSVARANGANGSGSASHAIPHCASAFSSAIVTCATGSASETASGTASGRGSAGSETSSGTLTASSSANANPASRHRVWPLSRTRYCSCHCYCCCCCCCYCCCCGRDC</sequence>
<name>A0AAG5CS06_ANOAO</name>
<dbReference type="EnsemblMetazoa" id="ENSAATROPT001663">
    <property type="protein sequence ID" value="ENSAATROPP001600"/>
    <property type="gene ID" value="ENSAATROPG001310"/>
</dbReference>
<proteinExistence type="predicted"/>
<evidence type="ECO:0000313" key="2">
    <source>
        <dbReference type="EnsemblMetazoa" id="ENSAATROPP001600"/>
    </source>
</evidence>
<keyword evidence="3" id="KW-1185">Reference proteome</keyword>
<feature type="region of interest" description="Disordered" evidence="1">
    <location>
        <begin position="158"/>
        <end position="177"/>
    </location>
</feature>
<protein>
    <submittedName>
        <fullName evidence="2">Uncharacterized protein</fullName>
    </submittedName>
</protein>
<reference evidence="2" key="1">
    <citation type="submission" date="2024-04" db="UniProtKB">
        <authorList>
            <consortium name="EnsemblMetazoa"/>
        </authorList>
    </citation>
    <scope>IDENTIFICATION</scope>
    <source>
        <strain evidence="2">EBRO</strain>
    </source>
</reference>
<evidence type="ECO:0000313" key="3">
    <source>
        <dbReference type="Proteomes" id="UP000075880"/>
    </source>
</evidence>
<organism evidence="2 3">
    <name type="scientific">Anopheles atroparvus</name>
    <name type="common">European mosquito</name>
    <dbReference type="NCBI Taxonomy" id="41427"/>
    <lineage>
        <taxon>Eukaryota</taxon>
        <taxon>Metazoa</taxon>
        <taxon>Ecdysozoa</taxon>
        <taxon>Arthropoda</taxon>
        <taxon>Hexapoda</taxon>
        <taxon>Insecta</taxon>
        <taxon>Pterygota</taxon>
        <taxon>Neoptera</taxon>
        <taxon>Endopterygota</taxon>
        <taxon>Diptera</taxon>
        <taxon>Nematocera</taxon>
        <taxon>Culicoidea</taxon>
        <taxon>Culicidae</taxon>
        <taxon>Anophelinae</taxon>
        <taxon>Anopheles</taxon>
    </lineage>
</organism>
<evidence type="ECO:0000256" key="1">
    <source>
        <dbReference type="SAM" id="MobiDB-lite"/>
    </source>
</evidence>
<dbReference type="AlphaFoldDB" id="A0AAG5CS06"/>
<accession>A0AAG5CS06</accession>
<feature type="region of interest" description="Disordered" evidence="1">
    <location>
        <begin position="239"/>
        <end position="269"/>
    </location>
</feature>